<dbReference type="EMBL" id="BNEK01000005">
    <property type="protein sequence ID" value="GHJ33488.1"/>
    <property type="molecule type" value="Genomic_DNA"/>
</dbReference>
<keyword evidence="4" id="KW-0449">Lipoprotein</keyword>
<accession>A0ABQ3UEA1</accession>
<feature type="chain" id="PRO_5047361587" evidence="2">
    <location>
        <begin position="21"/>
        <end position="250"/>
    </location>
</feature>
<organism evidence="4 5">
    <name type="scientific">Streptomyces hygroscopicus</name>
    <dbReference type="NCBI Taxonomy" id="1912"/>
    <lineage>
        <taxon>Bacteria</taxon>
        <taxon>Bacillati</taxon>
        <taxon>Actinomycetota</taxon>
        <taxon>Actinomycetes</taxon>
        <taxon>Kitasatosporales</taxon>
        <taxon>Streptomycetaceae</taxon>
        <taxon>Streptomyces</taxon>
        <taxon>Streptomyces violaceusniger group</taxon>
    </lineage>
</organism>
<keyword evidence="5" id="KW-1185">Reference proteome</keyword>
<feature type="signal peptide" evidence="2">
    <location>
        <begin position="1"/>
        <end position="20"/>
    </location>
</feature>
<dbReference type="Pfam" id="PF03734">
    <property type="entry name" value="YkuD"/>
    <property type="match status" value="1"/>
</dbReference>
<dbReference type="PANTHER" id="PTHR38589">
    <property type="entry name" value="BLR0621 PROTEIN"/>
    <property type="match status" value="1"/>
</dbReference>
<dbReference type="InterPro" id="IPR005490">
    <property type="entry name" value="LD_TPept_cat_dom"/>
</dbReference>
<dbReference type="PROSITE" id="PS51257">
    <property type="entry name" value="PROKAR_LIPOPROTEIN"/>
    <property type="match status" value="1"/>
</dbReference>
<evidence type="ECO:0000259" key="3">
    <source>
        <dbReference type="Pfam" id="PF03734"/>
    </source>
</evidence>
<dbReference type="Proteomes" id="UP001054854">
    <property type="component" value="Unassembled WGS sequence"/>
</dbReference>
<evidence type="ECO:0000313" key="4">
    <source>
        <dbReference type="EMBL" id="GHJ33488.1"/>
    </source>
</evidence>
<keyword evidence="2" id="KW-0732">Signal</keyword>
<comment type="caution">
    <text evidence="4">The sequence shown here is derived from an EMBL/GenBank/DDBJ whole genome shotgun (WGS) entry which is preliminary data.</text>
</comment>
<sequence length="250" mass="26475">MGDMRISGTMSMRAATAAAAALFLLTACGDGGGGDDGGAKGGDHGRQALRSGAPAPDPTRIPDVGDRLQSRIPVQSRQVVAVYGKGVNSADATVVLYTKQGKEWERTRSWAAHNGKRGWTTSHHEGDKRSPVGVYTLSDAGGVLPDPGARLPYTSSGSFAAPHYWPKSHWTDFDYVIAIDYNRVKGTSPLDPTRPEGQSKGGSIWLHRDHGSGTSACVSLSKSGMEYLLKNLDPKLHPVVVMGDKAHLAA</sequence>
<dbReference type="PANTHER" id="PTHR38589:SF1">
    <property type="entry name" value="BLR0621 PROTEIN"/>
    <property type="match status" value="1"/>
</dbReference>
<evidence type="ECO:0000256" key="1">
    <source>
        <dbReference type="SAM" id="MobiDB-lite"/>
    </source>
</evidence>
<evidence type="ECO:0000256" key="2">
    <source>
        <dbReference type="SAM" id="SignalP"/>
    </source>
</evidence>
<protein>
    <submittedName>
        <fullName evidence="4">Lipoprotein</fullName>
    </submittedName>
</protein>
<gene>
    <name evidence="4" type="ORF">TPA0910_79210</name>
</gene>
<feature type="region of interest" description="Disordered" evidence="1">
    <location>
        <begin position="36"/>
        <end position="62"/>
    </location>
</feature>
<reference evidence="4" key="1">
    <citation type="submission" date="2024-05" db="EMBL/GenBank/DDBJ databases">
        <title>Whole genome shotgun sequence of Streptomyces hygroscopicus NBRC 113678.</title>
        <authorList>
            <person name="Komaki H."/>
            <person name="Tamura T."/>
        </authorList>
    </citation>
    <scope>NUCLEOTIDE SEQUENCE</scope>
    <source>
        <strain evidence="4">N11-34</strain>
    </source>
</reference>
<feature type="compositionally biased region" description="Basic and acidic residues" evidence="1">
    <location>
        <begin position="37"/>
        <end position="46"/>
    </location>
</feature>
<evidence type="ECO:0000313" key="5">
    <source>
        <dbReference type="Proteomes" id="UP001054854"/>
    </source>
</evidence>
<proteinExistence type="predicted"/>
<feature type="domain" description="L,D-TPase catalytic" evidence="3">
    <location>
        <begin position="87"/>
        <end position="241"/>
    </location>
</feature>
<name>A0ABQ3UEA1_STRHY</name>